<dbReference type="CDD" id="cd08252">
    <property type="entry name" value="AL_MDR"/>
    <property type="match status" value="1"/>
</dbReference>
<keyword evidence="2" id="KW-0479">Metal-binding</keyword>
<dbReference type="RefSeq" id="WP_089376190.1">
    <property type="nucleotide sequence ID" value="NZ_FZOA01000009.1"/>
</dbReference>
<gene>
    <name evidence="4" type="ORF">SAMN05192560_2116</name>
</gene>
<dbReference type="Pfam" id="PF13602">
    <property type="entry name" value="ADH_zinc_N_2"/>
    <property type="match status" value="1"/>
</dbReference>
<dbReference type="SUPFAM" id="SSF51735">
    <property type="entry name" value="NAD(P)-binding Rossmann-fold domains"/>
    <property type="match status" value="1"/>
</dbReference>
<dbReference type="InterPro" id="IPR020843">
    <property type="entry name" value="ER"/>
</dbReference>
<dbReference type="AlphaFoldDB" id="A0A239AV14"/>
<comment type="similarity">
    <text evidence="2">Belongs to the zinc-containing alcohol dehydrogenase family. Quinone oxidoreductase subfamily.</text>
</comment>
<dbReference type="GO" id="GO:0016491">
    <property type="term" value="F:oxidoreductase activity"/>
    <property type="evidence" value="ECO:0007669"/>
    <property type="project" value="UniProtKB-KW"/>
</dbReference>
<keyword evidence="1" id="KW-0521">NADP</keyword>
<keyword evidence="2" id="KW-0560">Oxidoreductase</keyword>
<dbReference type="NCBIfam" id="TIGR02817">
    <property type="entry name" value="adh_fam_1"/>
    <property type="match status" value="1"/>
</dbReference>
<keyword evidence="2" id="KW-0862">Zinc</keyword>
<dbReference type="PANTHER" id="PTHR44154">
    <property type="entry name" value="QUINONE OXIDOREDUCTASE"/>
    <property type="match status" value="1"/>
</dbReference>
<dbReference type="GO" id="GO:0008270">
    <property type="term" value="F:zinc ion binding"/>
    <property type="evidence" value="ECO:0007669"/>
    <property type="project" value="InterPro"/>
</dbReference>
<dbReference type="EMBL" id="FZOA01000009">
    <property type="protein sequence ID" value="SNR99152.1"/>
    <property type="molecule type" value="Genomic_DNA"/>
</dbReference>
<dbReference type="OrthoDB" id="9785812at2"/>
<dbReference type="InterPro" id="IPR014182">
    <property type="entry name" value="ADH_Zn_typ-1"/>
</dbReference>
<dbReference type="InterPro" id="IPR036291">
    <property type="entry name" value="NAD(P)-bd_dom_sf"/>
</dbReference>
<dbReference type="Gene3D" id="3.40.50.720">
    <property type="entry name" value="NAD(P)-binding Rossmann-like Domain"/>
    <property type="match status" value="1"/>
</dbReference>
<evidence type="ECO:0000256" key="1">
    <source>
        <dbReference type="ARBA" id="ARBA00022857"/>
    </source>
</evidence>
<reference evidence="5" key="1">
    <citation type="submission" date="2017-06" db="EMBL/GenBank/DDBJ databases">
        <authorList>
            <person name="Varghese N."/>
            <person name="Submissions S."/>
        </authorList>
    </citation>
    <scope>NUCLEOTIDE SEQUENCE [LARGE SCALE GENOMIC DNA]</scope>
    <source>
        <strain evidence="5">Ca-68</strain>
    </source>
</reference>
<dbReference type="Gene3D" id="3.90.180.10">
    <property type="entry name" value="Medium-chain alcohol dehydrogenases, catalytic domain"/>
    <property type="match status" value="1"/>
</dbReference>
<evidence type="ECO:0000259" key="3">
    <source>
        <dbReference type="SMART" id="SM00829"/>
    </source>
</evidence>
<protein>
    <recommendedName>
        <fullName evidence="2">Zinc-type alcohol dehydrogenase-like protein</fullName>
    </recommendedName>
</protein>
<evidence type="ECO:0000313" key="5">
    <source>
        <dbReference type="Proteomes" id="UP000198305"/>
    </source>
</evidence>
<dbReference type="Proteomes" id="UP000198305">
    <property type="component" value="Unassembled WGS sequence"/>
</dbReference>
<keyword evidence="5" id="KW-1185">Reference proteome</keyword>
<evidence type="ECO:0000313" key="4">
    <source>
        <dbReference type="EMBL" id="SNR99152.1"/>
    </source>
</evidence>
<dbReference type="SUPFAM" id="SSF50129">
    <property type="entry name" value="GroES-like"/>
    <property type="match status" value="1"/>
</dbReference>
<name>A0A239AV14_9PROT</name>
<accession>A0A239AV14</accession>
<dbReference type="InterPro" id="IPR051603">
    <property type="entry name" value="Zinc-ADH_QOR/CCCR"/>
</dbReference>
<dbReference type="InterPro" id="IPR011032">
    <property type="entry name" value="GroES-like_sf"/>
</dbReference>
<evidence type="ECO:0000256" key="2">
    <source>
        <dbReference type="RuleBase" id="RU364000"/>
    </source>
</evidence>
<proteinExistence type="inferred from homology"/>
<dbReference type="SMART" id="SM00829">
    <property type="entry name" value="PKS_ER"/>
    <property type="match status" value="1"/>
</dbReference>
<dbReference type="InterPro" id="IPR013154">
    <property type="entry name" value="ADH-like_N"/>
</dbReference>
<organism evidence="4 5">
    <name type="scientific">Methylobacillus rhizosphaerae</name>
    <dbReference type="NCBI Taxonomy" id="551994"/>
    <lineage>
        <taxon>Bacteria</taxon>
        <taxon>Pseudomonadati</taxon>
        <taxon>Pseudomonadota</taxon>
        <taxon>Betaproteobacteria</taxon>
        <taxon>Nitrosomonadales</taxon>
        <taxon>Methylophilaceae</taxon>
        <taxon>Methylobacillus</taxon>
    </lineage>
</organism>
<dbReference type="PANTHER" id="PTHR44154:SF1">
    <property type="entry name" value="QUINONE OXIDOREDUCTASE"/>
    <property type="match status" value="1"/>
</dbReference>
<feature type="domain" description="Enoyl reductase (ER)" evidence="3">
    <location>
        <begin position="16"/>
        <end position="336"/>
    </location>
</feature>
<sequence length="339" mass="37012">MKAVALTRYLPTYHPESLQDMTLPTPTPGPRDLLVRVEAIAVNPVDTKVRAPKDKIEPEPRILGWDAAGTVVGIGSEVSLFQVGDPVYYAGDITRQGCNSEFQIVDERIVGRKPQSLSPAAAAALPLTTITAWEALFERMGVEMPPRKQRRKSILIIGGAGGVGSMAIQLAAKVAELRIIATASRPESAAWCHEFGAHAVVNHHQDLVSQVHALGFEFVDYVLILNNTDQHAPAAVQLVAPQGSICSIVESTRPVDIAPLKQKSARFCWETMFTRAMFKTDDMIQQHHLLNQVAELIDLGILKTTLNQTLSPINAANVREAHARIESGQTIGKIVLERF</sequence>
<dbReference type="Pfam" id="PF08240">
    <property type="entry name" value="ADH_N"/>
    <property type="match status" value="1"/>
</dbReference>